<name>A0A1S3WUA7_ERIEU</name>
<keyword evidence="5 7" id="KW-0472">Membrane</keyword>
<keyword evidence="9" id="KW-1185">Reference proteome</keyword>
<accession>A0A1S3WUA7</accession>
<keyword evidence="3 7" id="KW-0812">Transmembrane</keyword>
<comment type="subcellular location">
    <subcellularLocation>
        <location evidence="1">Membrane</location>
        <topology evidence="1">Single-pass membrane protein</topology>
    </subcellularLocation>
</comment>
<dbReference type="PANTHER" id="PTHR48422">
    <property type="entry name" value="PROTEIN EVA-1 HOMOLOG B-RELATED"/>
    <property type="match status" value="1"/>
</dbReference>
<dbReference type="InParanoid" id="A0A1S3WUA7"/>
<evidence type="ECO:0000256" key="2">
    <source>
        <dbReference type="ARBA" id="ARBA00006023"/>
    </source>
</evidence>
<dbReference type="Proteomes" id="UP001652624">
    <property type="component" value="Chromosome 3"/>
</dbReference>
<dbReference type="STRING" id="9365.ENSEEUP00000000379"/>
<evidence type="ECO:0000256" key="4">
    <source>
        <dbReference type="ARBA" id="ARBA00022989"/>
    </source>
</evidence>
<feature type="region of interest" description="Disordered" evidence="6">
    <location>
        <begin position="294"/>
        <end position="347"/>
    </location>
</feature>
<evidence type="ECO:0000256" key="6">
    <source>
        <dbReference type="SAM" id="MobiDB-lite"/>
    </source>
</evidence>
<evidence type="ECO:0000313" key="10">
    <source>
        <dbReference type="RefSeq" id="XP_016049867.2"/>
    </source>
</evidence>
<dbReference type="RefSeq" id="XP_016049867.2">
    <property type="nucleotide sequence ID" value="XM_016194381.2"/>
</dbReference>
<reference evidence="10" key="1">
    <citation type="submission" date="2025-08" db="UniProtKB">
        <authorList>
            <consortium name="RefSeq"/>
        </authorList>
    </citation>
    <scope>IDENTIFICATION</scope>
</reference>
<dbReference type="OrthoDB" id="5970528at2759"/>
<protein>
    <submittedName>
        <fullName evidence="10">Protein eva-1 homolog A</fullName>
    </submittedName>
</protein>
<dbReference type="InterPro" id="IPR052461">
    <property type="entry name" value="EVA1_A/B"/>
</dbReference>
<evidence type="ECO:0000259" key="8">
    <source>
        <dbReference type="Pfam" id="PF14851"/>
    </source>
</evidence>
<proteinExistence type="inferred from homology"/>
<feature type="domain" description="EVA1" evidence="8">
    <location>
        <begin position="351"/>
        <end position="491"/>
    </location>
</feature>
<feature type="transmembrane region" description="Helical" evidence="7">
    <location>
        <begin position="373"/>
        <end position="397"/>
    </location>
</feature>
<evidence type="ECO:0000313" key="9">
    <source>
        <dbReference type="Proteomes" id="UP001652624"/>
    </source>
</evidence>
<dbReference type="InterPro" id="IPR039500">
    <property type="entry name" value="EVA1_dom"/>
</dbReference>
<gene>
    <name evidence="10" type="primary">EVA1A</name>
</gene>
<feature type="region of interest" description="Disordered" evidence="6">
    <location>
        <begin position="144"/>
        <end position="185"/>
    </location>
</feature>
<dbReference type="PANTHER" id="PTHR48422:SF1">
    <property type="entry name" value="PROTEIN EVA-1 HOMOLOG A"/>
    <property type="match status" value="1"/>
</dbReference>
<evidence type="ECO:0000256" key="5">
    <source>
        <dbReference type="ARBA" id="ARBA00023136"/>
    </source>
</evidence>
<dbReference type="CTD" id="84141"/>
<evidence type="ECO:0000256" key="1">
    <source>
        <dbReference type="ARBA" id="ARBA00004167"/>
    </source>
</evidence>
<dbReference type="GO" id="GO:0016020">
    <property type="term" value="C:membrane"/>
    <property type="evidence" value="ECO:0007669"/>
    <property type="project" value="UniProtKB-SubCell"/>
</dbReference>
<dbReference type="GeneID" id="103126396"/>
<evidence type="ECO:0000256" key="7">
    <source>
        <dbReference type="SAM" id="Phobius"/>
    </source>
</evidence>
<dbReference type="eggNOG" id="ENOG502S091">
    <property type="taxonomic scope" value="Eukaryota"/>
</dbReference>
<organism evidence="9 10">
    <name type="scientific">Erinaceus europaeus</name>
    <name type="common">Western European hedgehog</name>
    <dbReference type="NCBI Taxonomy" id="9365"/>
    <lineage>
        <taxon>Eukaryota</taxon>
        <taxon>Metazoa</taxon>
        <taxon>Chordata</taxon>
        <taxon>Craniata</taxon>
        <taxon>Vertebrata</taxon>
        <taxon>Euteleostomi</taxon>
        <taxon>Mammalia</taxon>
        <taxon>Eutheria</taxon>
        <taxon>Laurasiatheria</taxon>
        <taxon>Eulipotyphla</taxon>
        <taxon>Erinaceidae</taxon>
        <taxon>Erinaceinae</taxon>
        <taxon>Erinaceus</taxon>
    </lineage>
</organism>
<feature type="compositionally biased region" description="Low complexity" evidence="6">
    <location>
        <begin position="160"/>
        <end position="174"/>
    </location>
</feature>
<dbReference type="AlphaFoldDB" id="A0A1S3WUA7"/>
<evidence type="ECO:0000256" key="3">
    <source>
        <dbReference type="ARBA" id="ARBA00022692"/>
    </source>
</evidence>
<keyword evidence="4 7" id="KW-1133">Transmembrane helix</keyword>
<sequence length="491" mass="53984">MVEKKLRWKTKSLYSSLKFTLFTITGDKPRKNLKVLQADLNHVNADTSEGEEQIQGDLTYRWHLGSEHKSELGKRRIKDALGVLAQGWASMSNIQSVLQRTMLPNSNVQLSGDLVKMKIHCKVHISKFPADVNPASCESRVAASKGRAGRGAGETEGEETTSLSADSGSSSCCGPRRGHPGAPRWRPRAPLAGVILCSDRSSAGPPLALRLGPRLLLPWLGPTVQPPGSVRPHPGPRAWEATGQPRFRPPLPNSDAVTDTPFLPNSLPLLKAPLSRRPRNVGGVVQSVSEGLRTKSRNPHVRTAKERSPSLNNVRRREGGWPPCPSGASPGGLLWMPRHGRSSAGDPGRQEMAVLSNILAAYSFVSENPERAALYFVSGVCIGLLLTLAALVMRISCHTDCSRRRPRNKFLQAGESSSDSSDSEDCSSETASDISVRRHRRFERTLNKNVFTSAEELERAQRLEERERIIREIWMNGQPEGPGTRSLNRYY</sequence>
<dbReference type="Pfam" id="PF14851">
    <property type="entry name" value="FAM176"/>
    <property type="match status" value="1"/>
</dbReference>
<comment type="similarity">
    <text evidence="2">Belongs to the EVA1 family.</text>
</comment>